<keyword evidence="3" id="KW-1185">Reference proteome</keyword>
<dbReference type="GO" id="GO:0005856">
    <property type="term" value="C:cytoskeleton"/>
    <property type="evidence" value="ECO:0007669"/>
    <property type="project" value="TreeGrafter"/>
</dbReference>
<proteinExistence type="predicted"/>
<name>A0A1I8IC61_9PLAT</name>
<feature type="coiled-coil region" evidence="1">
    <location>
        <begin position="754"/>
        <end position="807"/>
    </location>
</feature>
<dbReference type="PANTHER" id="PTHR47357">
    <property type="entry name" value="COP1-INTERACTIVE PROTEIN 1"/>
    <property type="match status" value="1"/>
</dbReference>
<feature type="coiled-coil region" evidence="1">
    <location>
        <begin position="333"/>
        <end position="360"/>
    </location>
</feature>
<feature type="compositionally biased region" description="Basic and acidic residues" evidence="2">
    <location>
        <begin position="1091"/>
        <end position="1101"/>
    </location>
</feature>
<feature type="coiled-coil region" evidence="1">
    <location>
        <begin position="859"/>
        <end position="930"/>
    </location>
</feature>
<feature type="coiled-coil region" evidence="1">
    <location>
        <begin position="1017"/>
        <end position="1044"/>
    </location>
</feature>
<dbReference type="WBParaSite" id="maker-uti_cns_0011307-snap-gene-0.3-mRNA-1">
    <property type="protein sequence ID" value="maker-uti_cns_0011307-snap-gene-0.3-mRNA-1"/>
    <property type="gene ID" value="maker-uti_cns_0011307-snap-gene-0.3"/>
</dbReference>
<keyword evidence="1" id="KW-0175">Coiled coil</keyword>
<reference evidence="4" key="1">
    <citation type="submission" date="2016-11" db="UniProtKB">
        <authorList>
            <consortium name="WormBaseParasite"/>
        </authorList>
    </citation>
    <scope>IDENTIFICATION</scope>
</reference>
<sequence length="1293" mass="143433">RLPPSASAMSAERAALRRRGSDAEQLLSALSAATSERGRRLATALDIRRRFEQGLADCSKRIRSLKAVFAEFLSSTTAADGESSKIRQALDEVKSLADQLAELRELQQRILTPDRRGDDPAEADGSDAYLATEKVLIDLEERHSRLGHQAVAIRSRLRQASADAAVTREALDKAAAWLSEAESELANNKDYFDDKDFKEEVDMDTATLQRVLRRMRELKSAVRGFRDLLDGVGATARGEEVQNLRLRLERSLKCFDVMPTQDESQDDLECALNSSDYFRLAAALKDRVRRLTSALESRQELRQRLWEAARRVDQCGLELMRISQPVGYRSADAENALQSHRDLRTRLDDLSSELADLEVSAAGLRDPELDQDLAAMSAKLSDSGSTLDTRLPWLEQGLRIRRDFEAELQRLGESVDEAEVDLQRLLGMTADGLAATERQDWLASCQLQRQHLGEDRASVEQLMRVAQLIGSEGVGRDREAVHAGVHRLREDVESLQQRLDAAWQEVGASANGVADAVADDDADRTDWALDRLAGLAEKMRQRGGLPLRSEALLRIVQWTKEQKASAEDVSTASPSSAAVREARADLAAAAADRLEVLGDELQHRHQLESAKAELESWIGEAKPLARRLDTEGFDLMELDSLATRLSRIFGPEAATVARSRLDTMAALAENIKDGLGPEGLAEMQRQIEDAKLRANELMSTGRRLIEEQRLVTEEQEKFSRVVRSVTETLEVTERRWCDTASASASVSASYDDSVESLLRETESLKASLDNLRVAGDSLQRHCGLSSRRRVSEQAEELLSRFADLQSAVVRQRAQLHREAGGLGDLRNRRHSLDETIEAATSAATGAGGDSGADLGRLSSQELQERARRVQNSKKQLRAAEHRLSEFRDQSRQFVQSSSDAAAMLEADRSATDVEQRFSEAQDRLNQSEAAVDSELEYRQDLTARLDSLGAGLRDERFGLGQARAAASGVDAAPTEALAARCALARQEVLVQRRRVTEILEEVSVRYPAGRGSGGSVPAELRDRLGRLESQLADLETEVESAAAIANAPEEPQQDEIAAIRRKPQLTIETPQLGLGAGDDSLDEPPNIEVRLTLERRRESPKSPRKTPRQFSPSSPRTTPSAISVRQRTSPVVASSRFDAADLRPPQPSSGSPTRSVKPTVLVEEAQTVRVHPARPHSAASQESDGSPRSKKRLPSLEELPYEVSETAATAKQRPQALSSEAGPTRLQPEVFRVLRRLQPEVFRVLKQWSLKRDRALKRLQPEVFRVLKRLQPEVFRVPKQKRLQPEVFRVLKQ</sequence>
<dbReference type="SUPFAM" id="SSF46966">
    <property type="entry name" value="Spectrin repeat"/>
    <property type="match status" value="2"/>
</dbReference>
<dbReference type="Proteomes" id="UP000095280">
    <property type="component" value="Unplaced"/>
</dbReference>
<evidence type="ECO:0000256" key="1">
    <source>
        <dbReference type="SAM" id="Coils"/>
    </source>
</evidence>
<accession>A0A1I8IC61</accession>
<dbReference type="GO" id="GO:0005200">
    <property type="term" value="F:structural constituent of cytoskeleton"/>
    <property type="evidence" value="ECO:0007669"/>
    <property type="project" value="TreeGrafter"/>
</dbReference>
<feature type="region of interest" description="Disordered" evidence="2">
    <location>
        <begin position="1091"/>
        <end position="1196"/>
    </location>
</feature>
<organism evidence="3 4">
    <name type="scientific">Macrostomum lignano</name>
    <dbReference type="NCBI Taxonomy" id="282301"/>
    <lineage>
        <taxon>Eukaryota</taxon>
        <taxon>Metazoa</taxon>
        <taxon>Spiralia</taxon>
        <taxon>Lophotrochozoa</taxon>
        <taxon>Platyhelminthes</taxon>
        <taxon>Rhabditophora</taxon>
        <taxon>Macrostomorpha</taxon>
        <taxon>Macrostomida</taxon>
        <taxon>Macrostomidae</taxon>
        <taxon>Macrostomum</taxon>
    </lineage>
</organism>
<dbReference type="Gene3D" id="1.20.58.60">
    <property type="match status" value="3"/>
</dbReference>
<dbReference type="PANTHER" id="PTHR47357:SF1">
    <property type="entry name" value="SPINDLE POLE BODY COMPONENT 110"/>
    <property type="match status" value="1"/>
</dbReference>
<feature type="compositionally biased region" description="Polar residues" evidence="2">
    <location>
        <begin position="1108"/>
        <end position="1132"/>
    </location>
</feature>
<evidence type="ECO:0000256" key="2">
    <source>
        <dbReference type="SAM" id="MobiDB-lite"/>
    </source>
</evidence>
<protein>
    <submittedName>
        <fullName evidence="4">Spectrin repeat-containing domain protein</fullName>
    </submittedName>
</protein>
<evidence type="ECO:0000313" key="3">
    <source>
        <dbReference type="Proteomes" id="UP000095280"/>
    </source>
</evidence>
<evidence type="ECO:0000313" key="4">
    <source>
        <dbReference type="WBParaSite" id="maker-uti_cns_0011307-snap-gene-0.3-mRNA-1"/>
    </source>
</evidence>